<feature type="signal peptide" evidence="1">
    <location>
        <begin position="1"/>
        <end position="22"/>
    </location>
</feature>
<reference evidence="2 3" key="1">
    <citation type="submission" date="2024-09" db="EMBL/GenBank/DDBJ databases">
        <authorList>
            <person name="Sun Q."/>
            <person name="Mori K."/>
        </authorList>
    </citation>
    <scope>NUCLEOTIDE SEQUENCE [LARGE SCALE GENOMIC DNA]</scope>
    <source>
        <strain evidence="2 3">JCM 14321</strain>
    </source>
</reference>
<feature type="chain" id="PRO_5046515667" evidence="1">
    <location>
        <begin position="23"/>
        <end position="202"/>
    </location>
</feature>
<dbReference type="PROSITE" id="PS51318">
    <property type="entry name" value="TAT"/>
    <property type="match status" value="1"/>
</dbReference>
<keyword evidence="3" id="KW-1185">Reference proteome</keyword>
<comment type="caution">
    <text evidence="2">The sequence shown here is derived from an EMBL/GenBank/DDBJ whole genome shotgun (WGS) entry which is preliminary data.</text>
</comment>
<dbReference type="EMBL" id="JBHMBL010000001">
    <property type="protein sequence ID" value="MFB9641597.1"/>
    <property type="molecule type" value="Genomic_DNA"/>
</dbReference>
<dbReference type="SUPFAM" id="SSF49695">
    <property type="entry name" value="gamma-Crystallin-like"/>
    <property type="match status" value="1"/>
</dbReference>
<accession>A0ABV5SN46</accession>
<dbReference type="Proteomes" id="UP001589667">
    <property type="component" value="Unassembled WGS sequence"/>
</dbReference>
<protein>
    <submittedName>
        <fullName evidence="2">Uncharacterized protein</fullName>
    </submittedName>
</protein>
<evidence type="ECO:0000256" key="1">
    <source>
        <dbReference type="SAM" id="SignalP"/>
    </source>
</evidence>
<dbReference type="InterPro" id="IPR011024">
    <property type="entry name" value="G_crystallin-like"/>
</dbReference>
<dbReference type="InterPro" id="IPR006311">
    <property type="entry name" value="TAT_signal"/>
</dbReference>
<gene>
    <name evidence="2" type="ORF">ACFFQV_04760</name>
</gene>
<name>A0ABV5SN46_9MICO</name>
<dbReference type="Gene3D" id="2.60.20.10">
    <property type="entry name" value="Crystallins"/>
    <property type="match status" value="1"/>
</dbReference>
<dbReference type="RefSeq" id="WP_157423179.1">
    <property type="nucleotide sequence ID" value="NZ_BAAANI010000006.1"/>
</dbReference>
<evidence type="ECO:0000313" key="2">
    <source>
        <dbReference type="EMBL" id="MFB9641597.1"/>
    </source>
</evidence>
<evidence type="ECO:0000313" key="3">
    <source>
        <dbReference type="Proteomes" id="UP001589667"/>
    </source>
</evidence>
<keyword evidence="1" id="KW-0732">Signal</keyword>
<organism evidence="2 3">
    <name type="scientific">Agromyces lapidis</name>
    <dbReference type="NCBI Taxonomy" id="279574"/>
    <lineage>
        <taxon>Bacteria</taxon>
        <taxon>Bacillati</taxon>
        <taxon>Actinomycetota</taxon>
        <taxon>Actinomycetes</taxon>
        <taxon>Micrococcales</taxon>
        <taxon>Microbacteriaceae</taxon>
        <taxon>Agromyces</taxon>
    </lineage>
</organism>
<sequence length="202" mass="20463">MPIRRAVMTAAAALALSTGALAPAIPASAETPAEVRATGSASIERSVLAPAAAEEHCALDIGVAASAEELGLEAPEPICFSSIEEVERYLERRSVAAADSRLAATASIAVGRIYKDADKGGSSLTFWGSSGCAGASFGFPSLSSSWSTSVSSLTGLSGCWATAYAATSYSGARVNCMPYCSSLGGLNDRVRSLVFRPTGSVG</sequence>
<proteinExistence type="predicted"/>